<dbReference type="InterPro" id="IPR013083">
    <property type="entry name" value="Znf_RING/FYVE/PHD"/>
</dbReference>
<evidence type="ECO:0000256" key="3">
    <source>
        <dbReference type="ARBA" id="ARBA00022833"/>
    </source>
</evidence>
<keyword evidence="1" id="KW-0479">Metal-binding</keyword>
<evidence type="ECO:0000256" key="4">
    <source>
        <dbReference type="PROSITE-ProRule" id="PRU00175"/>
    </source>
</evidence>
<evidence type="ECO:0000256" key="1">
    <source>
        <dbReference type="ARBA" id="ARBA00022723"/>
    </source>
</evidence>
<reference evidence="6" key="1">
    <citation type="submission" date="2020-05" db="UniProtKB">
        <authorList>
            <consortium name="EnsemblMetazoa"/>
        </authorList>
    </citation>
    <scope>IDENTIFICATION</scope>
    <source>
        <strain evidence="6">SANGQUA</strain>
    </source>
</reference>
<dbReference type="InterPro" id="IPR027370">
    <property type="entry name" value="Znf-RING_euk"/>
</dbReference>
<dbReference type="Proteomes" id="UP000076407">
    <property type="component" value="Unassembled WGS sequence"/>
</dbReference>
<dbReference type="InterPro" id="IPR001841">
    <property type="entry name" value="Znf_RING"/>
</dbReference>
<dbReference type="GO" id="GO:0008270">
    <property type="term" value="F:zinc ion binding"/>
    <property type="evidence" value="ECO:0007669"/>
    <property type="project" value="UniProtKB-KW"/>
</dbReference>
<dbReference type="Gene3D" id="3.30.40.10">
    <property type="entry name" value="Zinc/RING finger domain, C3HC4 (zinc finger)"/>
    <property type="match status" value="1"/>
</dbReference>
<name>A0A182XQ26_ANOQN</name>
<keyword evidence="3" id="KW-0862">Zinc</keyword>
<evidence type="ECO:0000256" key="2">
    <source>
        <dbReference type="ARBA" id="ARBA00022771"/>
    </source>
</evidence>
<dbReference type="Pfam" id="PF13445">
    <property type="entry name" value="zf-RING_UBOX"/>
    <property type="match status" value="1"/>
</dbReference>
<dbReference type="VEuPathDB" id="VectorBase:AQUA011978"/>
<dbReference type="STRING" id="34691.A0A182XQ26"/>
<evidence type="ECO:0000313" key="6">
    <source>
        <dbReference type="EnsemblMetazoa" id="AQUA011978-PA"/>
    </source>
</evidence>
<dbReference type="EnsemblMetazoa" id="AQUA011978-RA">
    <property type="protein sequence ID" value="AQUA011978-PA"/>
    <property type="gene ID" value="AQUA011978"/>
</dbReference>
<keyword evidence="7" id="KW-1185">Reference proteome</keyword>
<dbReference type="AlphaFoldDB" id="A0A182XQ26"/>
<evidence type="ECO:0000259" key="5">
    <source>
        <dbReference type="PROSITE" id="PS50089"/>
    </source>
</evidence>
<proteinExistence type="predicted"/>
<protein>
    <recommendedName>
        <fullName evidence="5">RING-type domain-containing protein</fullName>
    </recommendedName>
</protein>
<keyword evidence="2 4" id="KW-0863">Zinc-finger</keyword>
<dbReference type="SUPFAM" id="SSF57850">
    <property type="entry name" value="RING/U-box"/>
    <property type="match status" value="1"/>
</dbReference>
<sequence>LESLSKGSENLTFNLTPEQLGVRHAIERAGRTRRSISSVENLLSADASTRQREECLRKSSLRRNSAYSNQSKMQLALEQHPDALPESPTGTLAGLLRMMMMMMIPAAFYGRRMSMDLGACTIYDHFPANFLPNRFLCELCQKLLREPRVLDCLHTFCRACLERVAATVTHGSGSTSMKMPPSIG</sequence>
<dbReference type="PROSITE" id="PS00518">
    <property type="entry name" value="ZF_RING_1"/>
    <property type="match status" value="1"/>
</dbReference>
<feature type="domain" description="RING-type" evidence="5">
    <location>
        <begin position="137"/>
        <end position="163"/>
    </location>
</feature>
<evidence type="ECO:0000313" key="7">
    <source>
        <dbReference type="Proteomes" id="UP000076407"/>
    </source>
</evidence>
<accession>A0A182XQ26</accession>
<organism evidence="6 7">
    <name type="scientific">Anopheles quadriannulatus</name>
    <name type="common">Mosquito</name>
    <dbReference type="NCBI Taxonomy" id="34691"/>
    <lineage>
        <taxon>Eukaryota</taxon>
        <taxon>Metazoa</taxon>
        <taxon>Ecdysozoa</taxon>
        <taxon>Arthropoda</taxon>
        <taxon>Hexapoda</taxon>
        <taxon>Insecta</taxon>
        <taxon>Pterygota</taxon>
        <taxon>Neoptera</taxon>
        <taxon>Endopterygota</taxon>
        <taxon>Diptera</taxon>
        <taxon>Nematocera</taxon>
        <taxon>Culicoidea</taxon>
        <taxon>Culicidae</taxon>
        <taxon>Anophelinae</taxon>
        <taxon>Anopheles</taxon>
    </lineage>
</organism>
<dbReference type="InterPro" id="IPR017907">
    <property type="entry name" value="Znf_RING_CS"/>
</dbReference>
<dbReference type="PROSITE" id="PS50089">
    <property type="entry name" value="ZF_RING_2"/>
    <property type="match status" value="1"/>
</dbReference>